<accession>A0A2X3VW76</accession>
<evidence type="ECO:0000313" key="3">
    <source>
        <dbReference type="EMBL" id="SQF35373.1"/>
    </source>
</evidence>
<dbReference type="Proteomes" id="UP000280406">
    <property type="component" value="Unassembled WGS sequence"/>
</dbReference>
<keyword evidence="1" id="KW-0472">Membrane</keyword>
<reference evidence="2 5" key="2">
    <citation type="submission" date="2018-11" db="EMBL/GenBank/DDBJ databases">
        <title>Species Designations Belie Phenotypic and Genotypic Heterogeneity in Oral Streptococci.</title>
        <authorList>
            <person name="Velsko I."/>
        </authorList>
    </citation>
    <scope>NUCLEOTIDE SEQUENCE [LARGE SCALE GENOMIC DNA]</scope>
    <source>
        <strain evidence="2 5">BCC37</strain>
    </source>
</reference>
<protein>
    <submittedName>
        <fullName evidence="3">Phosphoribosylformylglycinamidine</fullName>
    </submittedName>
</protein>
<dbReference type="AlphaFoldDB" id="A0A2X3VW76"/>
<name>A0A2X3VW76_STRSA</name>
<dbReference type="EMBL" id="LS483346">
    <property type="protein sequence ID" value="SQF35373.1"/>
    <property type="molecule type" value="Genomic_DNA"/>
</dbReference>
<dbReference type="EMBL" id="RJND01000001">
    <property type="protein sequence ID" value="RSI54227.1"/>
    <property type="molecule type" value="Genomic_DNA"/>
</dbReference>
<evidence type="ECO:0000313" key="5">
    <source>
        <dbReference type="Proteomes" id="UP000280406"/>
    </source>
</evidence>
<dbReference type="RefSeq" id="WP_002899818.1">
    <property type="nucleotide sequence ID" value="NZ_CP071418.1"/>
</dbReference>
<dbReference type="InterPro" id="IPR025324">
    <property type="entry name" value="DUF4230"/>
</dbReference>
<dbReference type="Proteomes" id="UP000249623">
    <property type="component" value="Chromosome 1"/>
</dbReference>
<evidence type="ECO:0000313" key="4">
    <source>
        <dbReference type="Proteomes" id="UP000249623"/>
    </source>
</evidence>
<evidence type="ECO:0000256" key="1">
    <source>
        <dbReference type="SAM" id="Phobius"/>
    </source>
</evidence>
<sequence>MKIVKDFIKKVLGAKVYIWIVVAVLAIFFVVAKTYNIIGYFQGINASDERKQIYMQITRLEKVNESVFLNTGIQRVELVEKDKKIPGTNISIPLSIKKGVIILNYDAKFGIKEGIKVKKIAEHEYELTIPKYQVLGIELSKSSKEQYKILAPSGELLSGATENIGTGEDVVKALSNKEQEEYLEQYKELITESAETYYTNIVTSIDPDAKLTFKNVNQ</sequence>
<gene>
    <name evidence="2" type="ORF">D8869_01590</name>
    <name evidence="3" type="ORF">NCTC11085_01715</name>
</gene>
<dbReference type="Pfam" id="PF14014">
    <property type="entry name" value="DUF4230"/>
    <property type="match status" value="1"/>
</dbReference>
<feature type="transmembrane region" description="Helical" evidence="1">
    <location>
        <begin position="12"/>
        <end position="32"/>
    </location>
</feature>
<evidence type="ECO:0000313" key="2">
    <source>
        <dbReference type="EMBL" id="RSI54227.1"/>
    </source>
</evidence>
<organism evidence="3 4">
    <name type="scientific">Streptococcus sanguinis</name>
    <dbReference type="NCBI Taxonomy" id="1305"/>
    <lineage>
        <taxon>Bacteria</taxon>
        <taxon>Bacillati</taxon>
        <taxon>Bacillota</taxon>
        <taxon>Bacilli</taxon>
        <taxon>Lactobacillales</taxon>
        <taxon>Streptococcaceae</taxon>
        <taxon>Streptococcus</taxon>
    </lineage>
</organism>
<proteinExistence type="predicted"/>
<reference evidence="3 4" key="1">
    <citation type="submission" date="2018-06" db="EMBL/GenBank/DDBJ databases">
        <authorList>
            <consortium name="Pathogen Informatics"/>
            <person name="Doyle S."/>
        </authorList>
    </citation>
    <scope>NUCLEOTIDE SEQUENCE [LARGE SCALE GENOMIC DNA]</scope>
    <source>
        <strain evidence="3 4">NCTC11085</strain>
    </source>
</reference>
<keyword evidence="1" id="KW-1133">Transmembrane helix</keyword>
<keyword evidence="1" id="KW-0812">Transmembrane</keyword>